<reference evidence="1" key="1">
    <citation type="submission" date="2024-06" db="EMBL/GenBank/DDBJ databases">
        <title>Genome sequence of Vogesella sp. MAHUQ-64.</title>
        <authorList>
            <person name="Huq M.A."/>
        </authorList>
    </citation>
    <scope>NUCLEOTIDE SEQUENCE</scope>
    <source>
        <strain evidence="1">MAHUQ-64</strain>
    </source>
</reference>
<name>A0ABV1M082_9NEIS</name>
<proteinExistence type="predicted"/>
<organism evidence="1 2">
    <name type="scientific">Vogesella oryzagri</name>
    <dbReference type="NCBI Taxonomy" id="3160864"/>
    <lineage>
        <taxon>Bacteria</taxon>
        <taxon>Pseudomonadati</taxon>
        <taxon>Pseudomonadota</taxon>
        <taxon>Betaproteobacteria</taxon>
        <taxon>Neisseriales</taxon>
        <taxon>Chromobacteriaceae</taxon>
        <taxon>Vogesella</taxon>
    </lineage>
</organism>
<protein>
    <submittedName>
        <fullName evidence="1">Lysis system i-spanin subunit Rz</fullName>
    </submittedName>
</protein>
<dbReference type="InterPro" id="IPR004929">
    <property type="entry name" value="I-spanin"/>
</dbReference>
<evidence type="ECO:0000313" key="1">
    <source>
        <dbReference type="EMBL" id="MEQ6289621.1"/>
    </source>
</evidence>
<evidence type="ECO:0000313" key="2">
    <source>
        <dbReference type="Proteomes" id="UP001433638"/>
    </source>
</evidence>
<accession>A0ABV1M082</accession>
<dbReference type="RefSeq" id="WP_349583934.1">
    <property type="nucleotide sequence ID" value="NZ_JBEFLD010000002.1"/>
</dbReference>
<keyword evidence="2" id="KW-1185">Reference proteome</keyword>
<dbReference type="Proteomes" id="UP001433638">
    <property type="component" value="Unassembled WGS sequence"/>
</dbReference>
<sequence length="181" mass="19518">MWRKVIPWLALLGVLAGTHWLTYGHGKAVVTLARDLADAERERNNNATINDLQQQLRRNESAGAAKLLAAETRYREGLLNVQAEKNRILADHAAGRLRLSVPVKPASCPAAGVAANLAEGGADPAPRAELSDAATEFLVGLASEADAVAVELNRCVDRLEVQWPLPQSNPMSTLKIMQETP</sequence>
<dbReference type="EMBL" id="JBEFLD010000002">
    <property type="protein sequence ID" value="MEQ6289621.1"/>
    <property type="molecule type" value="Genomic_DNA"/>
</dbReference>
<gene>
    <name evidence="1" type="ORF">ABNW52_03230</name>
</gene>
<dbReference type="Pfam" id="PF03245">
    <property type="entry name" value="Phage_lysis"/>
    <property type="match status" value="1"/>
</dbReference>
<comment type="caution">
    <text evidence="1">The sequence shown here is derived from an EMBL/GenBank/DDBJ whole genome shotgun (WGS) entry which is preliminary data.</text>
</comment>